<dbReference type="Proteomes" id="UP000281553">
    <property type="component" value="Unassembled WGS sequence"/>
</dbReference>
<accession>A0A3P6QT76</accession>
<reference evidence="1 2" key="1">
    <citation type="submission" date="2018-11" db="EMBL/GenBank/DDBJ databases">
        <authorList>
            <consortium name="Pathogen Informatics"/>
        </authorList>
    </citation>
    <scope>NUCLEOTIDE SEQUENCE [LARGE SCALE GENOMIC DNA]</scope>
</reference>
<evidence type="ECO:0000313" key="1">
    <source>
        <dbReference type="EMBL" id="VDK52089.1"/>
    </source>
</evidence>
<proteinExistence type="predicted"/>
<keyword evidence="2" id="KW-1185">Reference proteome</keyword>
<name>A0A3P6QT76_DIBLA</name>
<sequence>MLVHKRLVLLFEQDKHCAKNLKNVFTSSCINSSVMAV</sequence>
<evidence type="ECO:0000313" key="2">
    <source>
        <dbReference type="Proteomes" id="UP000281553"/>
    </source>
</evidence>
<gene>
    <name evidence="1" type="ORF">DILT_LOCUS1886</name>
</gene>
<organism evidence="1 2">
    <name type="scientific">Dibothriocephalus latus</name>
    <name type="common">Fish tapeworm</name>
    <name type="synonym">Diphyllobothrium latum</name>
    <dbReference type="NCBI Taxonomy" id="60516"/>
    <lineage>
        <taxon>Eukaryota</taxon>
        <taxon>Metazoa</taxon>
        <taxon>Spiralia</taxon>
        <taxon>Lophotrochozoa</taxon>
        <taxon>Platyhelminthes</taxon>
        <taxon>Cestoda</taxon>
        <taxon>Eucestoda</taxon>
        <taxon>Diphyllobothriidea</taxon>
        <taxon>Diphyllobothriidae</taxon>
        <taxon>Dibothriocephalus</taxon>
    </lineage>
</organism>
<dbReference type="EMBL" id="UYRU01016515">
    <property type="protein sequence ID" value="VDK52089.1"/>
    <property type="molecule type" value="Genomic_DNA"/>
</dbReference>
<dbReference type="AlphaFoldDB" id="A0A3P6QT76"/>
<protein>
    <submittedName>
        <fullName evidence="1">Uncharacterized protein</fullName>
    </submittedName>
</protein>